<sequence length="210" mass="22779">MELLTIFSTSFVLALSGAVMPGPLFTVTVSESSIRGFWAGPLLIAGHGILELVLVIGLMLGLAPFLNQKEFFAAAAMAGSVILMWMAWGMFRSLGSLSLENSGGVRTGRNLVFSGALLSIVNPYWTIWWASIGLGYVLHSMEAGKWGVFVFFWGHILGDLFWYSAVSAAVYRGRSLLSDRAYQCLIGACAVFLAVFSCLFAYSGFKKFIA</sequence>
<dbReference type="PANTHER" id="PTHR38825">
    <property type="entry name" value="LYSINE EXPORTER PROTEIN (LYSE/YGGA)"/>
    <property type="match status" value="1"/>
</dbReference>
<dbReference type="Proteomes" id="UP000663720">
    <property type="component" value="Chromosome"/>
</dbReference>
<proteinExistence type="predicted"/>
<dbReference type="KEGG" id="dli:dnl_31950"/>
<evidence type="ECO:0000256" key="6">
    <source>
        <dbReference type="SAM" id="Phobius"/>
    </source>
</evidence>
<dbReference type="PANTHER" id="PTHR38825:SF1">
    <property type="entry name" value="TRANSPORTER, LYSE FAMILY"/>
    <property type="match status" value="1"/>
</dbReference>
<evidence type="ECO:0000313" key="7">
    <source>
        <dbReference type="EMBL" id="QTA80881.1"/>
    </source>
</evidence>
<organism evidence="7 8">
    <name type="scientific">Desulfonema limicola</name>
    <dbReference type="NCBI Taxonomy" id="45656"/>
    <lineage>
        <taxon>Bacteria</taxon>
        <taxon>Pseudomonadati</taxon>
        <taxon>Thermodesulfobacteriota</taxon>
        <taxon>Desulfobacteria</taxon>
        <taxon>Desulfobacterales</taxon>
        <taxon>Desulfococcaceae</taxon>
        <taxon>Desulfonema</taxon>
    </lineage>
</organism>
<keyword evidence="4 6" id="KW-1133">Transmembrane helix</keyword>
<evidence type="ECO:0000313" key="8">
    <source>
        <dbReference type="Proteomes" id="UP000663720"/>
    </source>
</evidence>
<name>A0A975B8I1_9BACT</name>
<dbReference type="GO" id="GO:0006865">
    <property type="term" value="P:amino acid transport"/>
    <property type="evidence" value="ECO:0007669"/>
    <property type="project" value="InterPro"/>
</dbReference>
<feature type="transmembrane region" description="Helical" evidence="6">
    <location>
        <begin position="37"/>
        <end position="59"/>
    </location>
</feature>
<feature type="transmembrane region" description="Helical" evidence="6">
    <location>
        <begin position="111"/>
        <end position="134"/>
    </location>
</feature>
<evidence type="ECO:0000256" key="2">
    <source>
        <dbReference type="ARBA" id="ARBA00022475"/>
    </source>
</evidence>
<feature type="transmembrane region" description="Helical" evidence="6">
    <location>
        <begin position="146"/>
        <end position="165"/>
    </location>
</feature>
<dbReference type="GO" id="GO:0005886">
    <property type="term" value="C:plasma membrane"/>
    <property type="evidence" value="ECO:0007669"/>
    <property type="project" value="UniProtKB-SubCell"/>
</dbReference>
<keyword evidence="5 6" id="KW-0472">Membrane</keyword>
<dbReference type="Pfam" id="PF01810">
    <property type="entry name" value="LysE"/>
    <property type="match status" value="1"/>
</dbReference>
<keyword evidence="8" id="KW-1185">Reference proteome</keyword>
<feature type="transmembrane region" description="Helical" evidence="6">
    <location>
        <begin position="185"/>
        <end position="205"/>
    </location>
</feature>
<dbReference type="InterPro" id="IPR001123">
    <property type="entry name" value="LeuE-type"/>
</dbReference>
<dbReference type="RefSeq" id="WP_207692584.1">
    <property type="nucleotide sequence ID" value="NZ_CP061799.1"/>
</dbReference>
<evidence type="ECO:0000256" key="3">
    <source>
        <dbReference type="ARBA" id="ARBA00022692"/>
    </source>
</evidence>
<reference evidence="7" key="1">
    <citation type="journal article" date="2021" name="Microb. Physiol.">
        <title>Proteogenomic Insights into the Physiology of Marine, Sulfate-Reducing, Filamentous Desulfonema limicola and Desulfonema magnum.</title>
        <authorList>
            <person name="Schnaars V."/>
            <person name="Wohlbrand L."/>
            <person name="Scheve S."/>
            <person name="Hinrichs C."/>
            <person name="Reinhardt R."/>
            <person name="Rabus R."/>
        </authorList>
    </citation>
    <scope>NUCLEOTIDE SEQUENCE</scope>
    <source>
        <strain evidence="7">5ac10</strain>
    </source>
</reference>
<protein>
    <submittedName>
        <fullName evidence="7">Amino acid exporter family protein, LeuE-type</fullName>
    </submittedName>
</protein>
<accession>A0A975B8I1</accession>
<gene>
    <name evidence="7" type="ORF">dnl_31950</name>
</gene>
<evidence type="ECO:0000256" key="4">
    <source>
        <dbReference type="ARBA" id="ARBA00022989"/>
    </source>
</evidence>
<dbReference type="EMBL" id="CP061799">
    <property type="protein sequence ID" value="QTA80881.1"/>
    <property type="molecule type" value="Genomic_DNA"/>
</dbReference>
<evidence type="ECO:0000256" key="1">
    <source>
        <dbReference type="ARBA" id="ARBA00004651"/>
    </source>
</evidence>
<evidence type="ECO:0000256" key="5">
    <source>
        <dbReference type="ARBA" id="ARBA00023136"/>
    </source>
</evidence>
<keyword evidence="2" id="KW-1003">Cell membrane</keyword>
<feature type="transmembrane region" description="Helical" evidence="6">
    <location>
        <begin position="71"/>
        <end position="91"/>
    </location>
</feature>
<dbReference type="AlphaFoldDB" id="A0A975B8I1"/>
<comment type="subcellular location">
    <subcellularLocation>
        <location evidence="1">Cell membrane</location>
        <topology evidence="1">Multi-pass membrane protein</topology>
    </subcellularLocation>
</comment>
<keyword evidence="3 6" id="KW-0812">Transmembrane</keyword>